<protein>
    <recommendedName>
        <fullName evidence="9">PGG domain-containing protein</fullName>
    </recommendedName>
</protein>
<feature type="transmembrane region" description="Helical" evidence="8">
    <location>
        <begin position="906"/>
        <end position="924"/>
    </location>
</feature>
<evidence type="ECO:0000256" key="7">
    <source>
        <dbReference type="PROSITE-ProRule" id="PRU00023"/>
    </source>
</evidence>
<evidence type="ECO:0000256" key="5">
    <source>
        <dbReference type="ARBA" id="ARBA00023043"/>
    </source>
</evidence>
<feature type="transmembrane region" description="Helical" evidence="8">
    <location>
        <begin position="930"/>
        <end position="952"/>
    </location>
</feature>
<gene>
    <name evidence="10" type="ORF">URODEC1_LOCUS62068</name>
</gene>
<keyword evidence="3" id="KW-0677">Repeat</keyword>
<reference evidence="10" key="1">
    <citation type="submission" date="2024-10" db="EMBL/GenBank/DDBJ databases">
        <authorList>
            <person name="Ryan C."/>
        </authorList>
    </citation>
    <scope>NUCLEOTIDE SEQUENCE [LARGE SCALE GENOMIC DNA]</scope>
</reference>
<feature type="transmembrane region" description="Helical" evidence="8">
    <location>
        <begin position="820"/>
        <end position="842"/>
    </location>
</feature>
<evidence type="ECO:0000256" key="8">
    <source>
        <dbReference type="SAM" id="Phobius"/>
    </source>
</evidence>
<feature type="repeat" description="ANK" evidence="7">
    <location>
        <begin position="722"/>
        <end position="755"/>
    </location>
</feature>
<keyword evidence="5 7" id="KW-0040">ANK repeat</keyword>
<organism evidence="10 11">
    <name type="scientific">Urochloa decumbens</name>
    <dbReference type="NCBI Taxonomy" id="240449"/>
    <lineage>
        <taxon>Eukaryota</taxon>
        <taxon>Viridiplantae</taxon>
        <taxon>Streptophyta</taxon>
        <taxon>Embryophyta</taxon>
        <taxon>Tracheophyta</taxon>
        <taxon>Spermatophyta</taxon>
        <taxon>Magnoliopsida</taxon>
        <taxon>Liliopsida</taxon>
        <taxon>Poales</taxon>
        <taxon>Poaceae</taxon>
        <taxon>PACMAD clade</taxon>
        <taxon>Panicoideae</taxon>
        <taxon>Panicodae</taxon>
        <taxon>Paniceae</taxon>
        <taxon>Melinidinae</taxon>
        <taxon>Urochloa</taxon>
    </lineage>
</organism>
<dbReference type="Gene3D" id="1.25.40.20">
    <property type="entry name" value="Ankyrin repeat-containing domain"/>
    <property type="match status" value="5"/>
</dbReference>
<dbReference type="PANTHER" id="PTHR24186">
    <property type="entry name" value="PROTEIN PHOSPHATASE 1 REGULATORY SUBUNIT"/>
    <property type="match status" value="1"/>
</dbReference>
<evidence type="ECO:0000313" key="11">
    <source>
        <dbReference type="Proteomes" id="UP001497457"/>
    </source>
</evidence>
<comment type="subcellular location">
    <subcellularLocation>
        <location evidence="1">Membrane</location>
        <topology evidence="1">Multi-pass membrane protein</topology>
    </subcellularLocation>
</comment>
<proteinExistence type="predicted"/>
<dbReference type="InterPro" id="IPR026961">
    <property type="entry name" value="PGG_dom"/>
</dbReference>
<feature type="repeat" description="ANK" evidence="7">
    <location>
        <begin position="265"/>
        <end position="292"/>
    </location>
</feature>
<evidence type="ECO:0000259" key="9">
    <source>
        <dbReference type="Pfam" id="PF13962"/>
    </source>
</evidence>
<dbReference type="PROSITE" id="PS50088">
    <property type="entry name" value="ANK_REPEAT"/>
    <property type="match status" value="3"/>
</dbReference>
<evidence type="ECO:0000256" key="2">
    <source>
        <dbReference type="ARBA" id="ARBA00022692"/>
    </source>
</evidence>
<dbReference type="AlphaFoldDB" id="A0ABC9B569"/>
<keyword evidence="6 8" id="KW-0472">Membrane</keyword>
<dbReference type="PROSITE" id="PS50297">
    <property type="entry name" value="ANK_REP_REGION"/>
    <property type="match status" value="2"/>
</dbReference>
<accession>A0ABC9B569</accession>
<dbReference type="Pfam" id="PF12796">
    <property type="entry name" value="Ank_2"/>
    <property type="match status" value="5"/>
</dbReference>
<evidence type="ECO:0000256" key="1">
    <source>
        <dbReference type="ARBA" id="ARBA00004141"/>
    </source>
</evidence>
<feature type="repeat" description="ANK" evidence="7">
    <location>
        <begin position="121"/>
        <end position="153"/>
    </location>
</feature>
<dbReference type="Pfam" id="PF13962">
    <property type="entry name" value="PGG"/>
    <property type="match status" value="1"/>
</dbReference>
<dbReference type="SMART" id="SM00248">
    <property type="entry name" value="ANK"/>
    <property type="match status" value="17"/>
</dbReference>
<feature type="domain" description="PGG" evidence="9">
    <location>
        <begin position="821"/>
        <end position="925"/>
    </location>
</feature>
<evidence type="ECO:0000256" key="3">
    <source>
        <dbReference type="ARBA" id="ARBA00022737"/>
    </source>
</evidence>
<dbReference type="Proteomes" id="UP001497457">
    <property type="component" value="Chromosome 24b"/>
</dbReference>
<dbReference type="InterPro" id="IPR002110">
    <property type="entry name" value="Ankyrin_rpt"/>
</dbReference>
<dbReference type="InterPro" id="IPR036770">
    <property type="entry name" value="Ankyrin_rpt-contain_sf"/>
</dbReference>
<evidence type="ECO:0000256" key="4">
    <source>
        <dbReference type="ARBA" id="ARBA00022989"/>
    </source>
</evidence>
<dbReference type="SUPFAM" id="SSF48403">
    <property type="entry name" value="Ankyrin repeat"/>
    <property type="match status" value="4"/>
</dbReference>
<dbReference type="EMBL" id="OZ075134">
    <property type="protein sequence ID" value="CAL4994801.1"/>
    <property type="molecule type" value="Genomic_DNA"/>
</dbReference>
<sequence>MKVREIETLDMLFAIATQFCFSEGNFHPKIRNLSSASACLLSENQSSSSRAAPMDGRLLSAAVSGDARSMKQLASDDPTVLLGTTPQGNTCLHIASIHGHEGFCKDSLALNCSLLSSVNADEETPLLSAVKRGHVSLVSFLLRHSHDQQLCNVLKEAILKQDNGGCNVLHHALRSGHRELALELIAAEPGLSRAVDRNKESPMFIAVTRNDVDVFEKLLKIPDSAHSGAFRYNALHAAVRNGNSAIAKRLMETRPRLVREETWSYQYTPMHLAAVENKIDLLKVLLEHGPSLGYLISTAGVPILCTAALKGRVGIARELLRHCPDAPYRDAKNGSTCLHTAIESDQAQFVDFVLGSQQLRHLISMLNGNGDTALHLAIKTRKPSRLIAALRQLEGFSTKQAGTASTRTSAMDGRLLEAATAGDTITLQQLAMRDSGVLLGTTPQGNTCVHIASIHGHNGFCKAALSLNPSLLAAVNSDSETPLLSAVTSSRVSVASVLLRCCLDQQLSEVILKQDNRGCNALHHAIRSGHRELALELIEADPALSQAVNKHDESPMFMAVMRNYGDVFEKLLGVPYSAHGGAYGYNALHAAVRNGNSAIAEKIMETRPGLAREENEHKITPIHLAVEWDKVDVLTVLLERDQSLGYLVARNHGISLPLLAAHRGLVGVARVVLKYCPDAPHYNIANGWTCLHQAVSSEHVEFVDFVLRSPQLCKLVNMRDSNGDTALHLAVQKCNPKIVAALLLHPDIDVTVLNNNGDPAHWTLGGATDHAKTLNWNEVSMLMLKADPQDAGSMYNLLKAAKDIVTKLSRKDIKSLTQTYTGNTSLVAILIATITFAAAFTLPGGYSNDAGSEGLPIMARKVAFQAFLISDTLAMCSSLVVAFVCVTAKWEDLEFLLYYRSFTKKLMWFAYMATTTAFATGLYTVLAPRILWLAITVCVLTSLLPILTKLLGEWPVLKLRFRLGRKFKSELLDMV</sequence>
<feature type="transmembrane region" description="Helical" evidence="8">
    <location>
        <begin position="862"/>
        <end position="886"/>
    </location>
</feature>
<evidence type="ECO:0000313" key="10">
    <source>
        <dbReference type="EMBL" id="CAL4994801.1"/>
    </source>
</evidence>
<dbReference type="PANTHER" id="PTHR24186:SF54">
    <property type="entry name" value="PGG DOMAIN-CONTAINING PROTEIN"/>
    <property type="match status" value="1"/>
</dbReference>
<keyword evidence="11" id="KW-1185">Reference proteome</keyword>
<keyword evidence="2 8" id="KW-0812">Transmembrane</keyword>
<name>A0ABC9B569_9POAL</name>
<dbReference type="FunFam" id="1.25.40.20:FF:000486">
    <property type="entry name" value="Ankyrin repeat family protein"/>
    <property type="match status" value="2"/>
</dbReference>
<keyword evidence="4 8" id="KW-1133">Transmembrane helix</keyword>
<evidence type="ECO:0000256" key="6">
    <source>
        <dbReference type="ARBA" id="ARBA00023136"/>
    </source>
</evidence>
<dbReference type="GO" id="GO:0016020">
    <property type="term" value="C:membrane"/>
    <property type="evidence" value="ECO:0007669"/>
    <property type="project" value="UniProtKB-SubCell"/>
</dbReference>